<dbReference type="GO" id="GO:0016787">
    <property type="term" value="F:hydrolase activity"/>
    <property type="evidence" value="ECO:0007669"/>
    <property type="project" value="UniProtKB-KW"/>
</dbReference>
<organism evidence="2 3">
    <name type="scientific">Brevundimonas guildfordensis</name>
    <dbReference type="NCBI Taxonomy" id="2762241"/>
    <lineage>
        <taxon>Bacteria</taxon>
        <taxon>Pseudomonadati</taxon>
        <taxon>Pseudomonadota</taxon>
        <taxon>Alphaproteobacteria</taxon>
        <taxon>Caulobacterales</taxon>
        <taxon>Caulobacteraceae</taxon>
        <taxon>Brevundimonas</taxon>
    </lineage>
</organism>
<feature type="domain" description="Dienelactone hydrolase" evidence="1">
    <location>
        <begin position="16"/>
        <end position="221"/>
    </location>
</feature>
<dbReference type="InterPro" id="IPR029058">
    <property type="entry name" value="AB_hydrolase_fold"/>
</dbReference>
<evidence type="ECO:0000313" key="2">
    <source>
        <dbReference type="EMBL" id="MBD7939968.1"/>
    </source>
</evidence>
<dbReference type="Gene3D" id="3.40.50.1820">
    <property type="entry name" value="alpha/beta hydrolase"/>
    <property type="match status" value="1"/>
</dbReference>
<evidence type="ECO:0000313" key="3">
    <source>
        <dbReference type="Proteomes" id="UP000638918"/>
    </source>
</evidence>
<comment type="caution">
    <text evidence="2">The sequence shown here is derived from an EMBL/GenBank/DDBJ whole genome shotgun (WGS) entry which is preliminary data.</text>
</comment>
<evidence type="ECO:0000259" key="1">
    <source>
        <dbReference type="Pfam" id="PF01738"/>
    </source>
</evidence>
<dbReference type="PANTHER" id="PTHR46623">
    <property type="entry name" value="CARBOXYMETHYLENEBUTENOLIDASE-RELATED"/>
    <property type="match status" value="1"/>
</dbReference>
<dbReference type="Pfam" id="PF01738">
    <property type="entry name" value="DLH"/>
    <property type="match status" value="1"/>
</dbReference>
<dbReference type="EMBL" id="JACSQU010000001">
    <property type="protein sequence ID" value="MBD7939968.1"/>
    <property type="molecule type" value="Genomic_DNA"/>
</dbReference>
<dbReference type="InterPro" id="IPR002925">
    <property type="entry name" value="Dienelactn_hydro"/>
</dbReference>
<dbReference type="Proteomes" id="UP000638918">
    <property type="component" value="Unassembled WGS sequence"/>
</dbReference>
<proteinExistence type="predicted"/>
<dbReference type="SUPFAM" id="SSF53474">
    <property type="entry name" value="alpha/beta-Hydrolases"/>
    <property type="match status" value="1"/>
</dbReference>
<sequence length="225" mass="23602">MQITAADGYRFNAYVAGVSGPGLVIAHEIFAVNASMRAVADWLAGQGFRVAVPDLFARQGNIRELNPALEEDRNTGMALLKGLDEDLAVSDILATADYLASSADDDARVGVVGYCMGGKLAYLTATKAAYPAVSYYGVGIEAVLDRHTDLMAPVLLHLPVEDSLCLPDSQARIKAALAGNPLVSISSHDGVGHAFARRKSPAFMAEAAEIADGQTIAFLNKAHAG</sequence>
<protein>
    <submittedName>
        <fullName evidence="2">Dienelactone hydrolase family protein</fullName>
    </submittedName>
</protein>
<name>A0ABR8QWS4_9CAUL</name>
<gene>
    <name evidence="2" type="ORF">H9656_01005</name>
</gene>
<keyword evidence="3" id="KW-1185">Reference proteome</keyword>
<dbReference type="InterPro" id="IPR051049">
    <property type="entry name" value="Dienelactone_hydrolase-like"/>
</dbReference>
<accession>A0ABR8QWS4</accession>
<dbReference type="PANTHER" id="PTHR46623:SF6">
    <property type="entry name" value="ALPHA_BETA-HYDROLASES SUPERFAMILY PROTEIN"/>
    <property type="match status" value="1"/>
</dbReference>
<reference evidence="2 3" key="1">
    <citation type="submission" date="2020-08" db="EMBL/GenBank/DDBJ databases">
        <title>A Genomic Blueprint of the Chicken Gut Microbiome.</title>
        <authorList>
            <person name="Gilroy R."/>
            <person name="Ravi A."/>
            <person name="Getino M."/>
            <person name="Pursley I."/>
            <person name="Horton D.L."/>
            <person name="Alikhan N.-F."/>
            <person name="Baker D."/>
            <person name="Gharbi K."/>
            <person name="Hall N."/>
            <person name="Watson M."/>
            <person name="Adriaenssens E.M."/>
            <person name="Foster-Nyarko E."/>
            <person name="Jarju S."/>
            <person name="Secka A."/>
            <person name="Antonio M."/>
            <person name="Oren A."/>
            <person name="Chaudhuri R."/>
            <person name="La Ragione R.M."/>
            <person name="Hildebrand F."/>
            <person name="Pallen M.J."/>
        </authorList>
    </citation>
    <scope>NUCLEOTIDE SEQUENCE [LARGE SCALE GENOMIC DNA]</scope>
    <source>
        <strain evidence="2 3">Sa3CVA3</strain>
    </source>
</reference>
<keyword evidence="2" id="KW-0378">Hydrolase</keyword>